<accession>A0ABY2K0U9</accession>
<name>A0ABY2K0U9_9MICC</name>
<keyword evidence="3" id="KW-1185">Reference proteome</keyword>
<gene>
    <name evidence="2" type="ORF">E4A49_03725</name>
</gene>
<dbReference type="InterPro" id="IPR029058">
    <property type="entry name" value="AB_hydrolase_fold"/>
</dbReference>
<dbReference type="Proteomes" id="UP000297477">
    <property type="component" value="Unassembled WGS sequence"/>
</dbReference>
<dbReference type="RefSeq" id="WP_082739513.1">
    <property type="nucleotide sequence ID" value="NZ_SPKT01000005.1"/>
</dbReference>
<organism evidence="2 3">
    <name type="scientific">Micrococcus lylae</name>
    <dbReference type="NCBI Taxonomy" id="1273"/>
    <lineage>
        <taxon>Bacteria</taxon>
        <taxon>Bacillati</taxon>
        <taxon>Actinomycetota</taxon>
        <taxon>Actinomycetes</taxon>
        <taxon>Micrococcales</taxon>
        <taxon>Micrococcaceae</taxon>
        <taxon>Micrococcus</taxon>
    </lineage>
</organism>
<dbReference type="GO" id="GO:0016787">
    <property type="term" value="F:hydrolase activity"/>
    <property type="evidence" value="ECO:0007669"/>
    <property type="project" value="UniProtKB-KW"/>
</dbReference>
<dbReference type="Pfam" id="PF12697">
    <property type="entry name" value="Abhydrolase_6"/>
    <property type="match status" value="1"/>
</dbReference>
<comment type="caution">
    <text evidence="2">The sequence shown here is derived from an EMBL/GenBank/DDBJ whole genome shotgun (WGS) entry which is preliminary data.</text>
</comment>
<feature type="domain" description="AB hydrolase-1" evidence="1">
    <location>
        <begin position="40"/>
        <end position="246"/>
    </location>
</feature>
<evidence type="ECO:0000259" key="1">
    <source>
        <dbReference type="Pfam" id="PF12697"/>
    </source>
</evidence>
<dbReference type="InterPro" id="IPR050266">
    <property type="entry name" value="AB_hydrolase_sf"/>
</dbReference>
<evidence type="ECO:0000313" key="3">
    <source>
        <dbReference type="Proteomes" id="UP000297477"/>
    </source>
</evidence>
<sequence>MSHTRRTCPVPPTAAGTVPVDPVHRPLDLPPARGPGDRAVVMVHGFTSGPHSVKDWAHALAERGSRVIVPLLPGHGTCWQDLNRVSAEDLRGAVRAHVDHALTEHRHVVVAGLSMGGALALDAAAHRPVAGVAVVNPALSFGQPLAHAAPLLRWVVASTAPVADDVAAPVSEHAYERTPVGGVAALGRIQRAAVRGLPRITADVVSYWSPQDHVVPPSSQDRLRAGLRAAAFEQVRLERSYHVATMDRDLPLIVEHSAAFVDSVCRKAARR</sequence>
<reference evidence="2 3" key="1">
    <citation type="submission" date="2019-03" db="EMBL/GenBank/DDBJ databases">
        <title>Reclassification of Micrococcus aloeverae and Micrococcus yunnanensis as later heterotypic synonyms of Micrococcus luteus.</title>
        <authorList>
            <person name="Huang C.-H."/>
        </authorList>
    </citation>
    <scope>NUCLEOTIDE SEQUENCE [LARGE SCALE GENOMIC DNA]</scope>
    <source>
        <strain evidence="2 3">BCRC 12151</strain>
    </source>
</reference>
<dbReference type="Gene3D" id="3.40.50.1820">
    <property type="entry name" value="alpha/beta hydrolase"/>
    <property type="match status" value="1"/>
</dbReference>
<dbReference type="InterPro" id="IPR012354">
    <property type="entry name" value="Esterase_lipase"/>
</dbReference>
<dbReference type="SUPFAM" id="SSF53474">
    <property type="entry name" value="alpha/beta-Hydrolases"/>
    <property type="match status" value="1"/>
</dbReference>
<evidence type="ECO:0000313" key="2">
    <source>
        <dbReference type="EMBL" id="TFI00168.1"/>
    </source>
</evidence>
<proteinExistence type="predicted"/>
<dbReference type="InterPro" id="IPR000073">
    <property type="entry name" value="AB_hydrolase_1"/>
</dbReference>
<protein>
    <submittedName>
        <fullName evidence="2">Alpha/beta fold hydrolase</fullName>
    </submittedName>
</protein>
<dbReference type="PANTHER" id="PTHR43798">
    <property type="entry name" value="MONOACYLGLYCEROL LIPASE"/>
    <property type="match status" value="1"/>
</dbReference>
<dbReference type="PIRSF" id="PIRSF017388">
    <property type="entry name" value="Esterase_lipase"/>
    <property type="match status" value="1"/>
</dbReference>
<dbReference type="EMBL" id="SPKT01000005">
    <property type="protein sequence ID" value="TFI00168.1"/>
    <property type="molecule type" value="Genomic_DNA"/>
</dbReference>
<keyword evidence="2" id="KW-0378">Hydrolase</keyword>